<evidence type="ECO:0000256" key="5">
    <source>
        <dbReference type="ARBA" id="ARBA00022842"/>
    </source>
</evidence>
<accession>A0A8H7ALR4</accession>
<keyword evidence="10" id="KW-1185">Reference proteome</keyword>
<keyword evidence="3" id="KW-0479">Metal-binding</keyword>
<protein>
    <recommendedName>
        <fullName evidence="8">4'-phosphopantetheinyl transferase domain-containing protein</fullName>
    </recommendedName>
</protein>
<gene>
    <name evidence="9" type="ORF">GJ744_004088</name>
</gene>
<evidence type="ECO:0000256" key="2">
    <source>
        <dbReference type="ARBA" id="ARBA00022679"/>
    </source>
</evidence>
<dbReference type="Pfam" id="PF01648">
    <property type="entry name" value="ACPS"/>
    <property type="match status" value="1"/>
</dbReference>
<dbReference type="HAMAP" id="MF_00101">
    <property type="entry name" value="AcpS"/>
    <property type="match status" value="1"/>
</dbReference>
<keyword evidence="6" id="KW-0443">Lipid metabolism</keyword>
<evidence type="ECO:0000256" key="1">
    <source>
        <dbReference type="ARBA" id="ARBA00022516"/>
    </source>
</evidence>
<dbReference type="OrthoDB" id="15433at2759"/>
<keyword evidence="7" id="KW-0275">Fatty acid biosynthesis</keyword>
<name>A0A8H7ALR4_9EURO</name>
<dbReference type="SUPFAM" id="SSF56214">
    <property type="entry name" value="4'-phosphopantetheinyl transferase"/>
    <property type="match status" value="1"/>
</dbReference>
<dbReference type="Gene3D" id="3.90.470.20">
    <property type="entry name" value="4'-phosphopantetheinyl transferase domain"/>
    <property type="match status" value="1"/>
</dbReference>
<organism evidence="9 10">
    <name type="scientific">Endocarpon pusillum</name>
    <dbReference type="NCBI Taxonomy" id="364733"/>
    <lineage>
        <taxon>Eukaryota</taxon>
        <taxon>Fungi</taxon>
        <taxon>Dikarya</taxon>
        <taxon>Ascomycota</taxon>
        <taxon>Pezizomycotina</taxon>
        <taxon>Eurotiomycetes</taxon>
        <taxon>Chaetothyriomycetidae</taxon>
        <taxon>Verrucariales</taxon>
        <taxon>Verrucariaceae</taxon>
        <taxon>Endocarpon</taxon>
    </lineage>
</organism>
<dbReference type="GO" id="GO:0000287">
    <property type="term" value="F:magnesium ion binding"/>
    <property type="evidence" value="ECO:0007669"/>
    <property type="project" value="InterPro"/>
</dbReference>
<keyword evidence="2" id="KW-0808">Transferase</keyword>
<feature type="domain" description="4'-phosphopantetheinyl transferase" evidence="8">
    <location>
        <begin position="11"/>
        <end position="142"/>
    </location>
</feature>
<evidence type="ECO:0000256" key="7">
    <source>
        <dbReference type="ARBA" id="ARBA00023160"/>
    </source>
</evidence>
<dbReference type="GO" id="GO:0006633">
    <property type="term" value="P:fatty acid biosynthetic process"/>
    <property type="evidence" value="ECO:0007669"/>
    <property type="project" value="UniProtKB-KW"/>
</dbReference>
<evidence type="ECO:0000256" key="4">
    <source>
        <dbReference type="ARBA" id="ARBA00022832"/>
    </source>
</evidence>
<sequence>MRRIAFPCKLSIGTDVVYLPRIRRLISKREGCNLIPFAKRILHPLEIRDLSHRHPQWQAQHKKSCVDSDSLIKWLGGRFAAKEAARKAMGATTLGWKDVRVEVKGSGEPQIICAIRDMDNNNIECEAKLSLSHDGDYVVATVLAAATPEISTSRALQDSKSS</sequence>
<comment type="caution">
    <text evidence="9">The sequence shown here is derived from an EMBL/GenBank/DDBJ whole genome shotgun (WGS) entry which is preliminary data.</text>
</comment>
<dbReference type="EMBL" id="JAACFV010000019">
    <property type="protein sequence ID" value="KAF7511500.1"/>
    <property type="molecule type" value="Genomic_DNA"/>
</dbReference>
<dbReference type="InterPro" id="IPR004568">
    <property type="entry name" value="Ppantetheine-prot_Trfase_dom"/>
</dbReference>
<keyword evidence="5" id="KW-0460">Magnesium</keyword>
<dbReference type="InterPro" id="IPR002582">
    <property type="entry name" value="ACPS"/>
</dbReference>
<dbReference type="NCBIfam" id="TIGR00556">
    <property type="entry name" value="pantethn_trn"/>
    <property type="match status" value="1"/>
</dbReference>
<dbReference type="InterPro" id="IPR037143">
    <property type="entry name" value="4-PPantetheinyl_Trfase_dom_sf"/>
</dbReference>
<evidence type="ECO:0000313" key="10">
    <source>
        <dbReference type="Proteomes" id="UP000606974"/>
    </source>
</evidence>
<evidence type="ECO:0000256" key="6">
    <source>
        <dbReference type="ARBA" id="ARBA00023098"/>
    </source>
</evidence>
<dbReference type="GO" id="GO:0008897">
    <property type="term" value="F:holo-[acyl-carrier-protein] synthase activity"/>
    <property type="evidence" value="ECO:0007669"/>
    <property type="project" value="InterPro"/>
</dbReference>
<evidence type="ECO:0000313" key="9">
    <source>
        <dbReference type="EMBL" id="KAF7511500.1"/>
    </source>
</evidence>
<dbReference type="AlphaFoldDB" id="A0A8H7ALR4"/>
<evidence type="ECO:0000259" key="8">
    <source>
        <dbReference type="Pfam" id="PF01648"/>
    </source>
</evidence>
<keyword evidence="4" id="KW-0276">Fatty acid metabolism</keyword>
<dbReference type="Proteomes" id="UP000606974">
    <property type="component" value="Unassembled WGS sequence"/>
</dbReference>
<dbReference type="InterPro" id="IPR008278">
    <property type="entry name" value="4-PPantetheinyl_Trfase_dom"/>
</dbReference>
<proteinExistence type="inferred from homology"/>
<reference evidence="9" key="1">
    <citation type="submission" date="2020-02" db="EMBL/GenBank/DDBJ databases">
        <authorList>
            <person name="Palmer J.M."/>
        </authorList>
    </citation>
    <scope>NUCLEOTIDE SEQUENCE</scope>
    <source>
        <strain evidence="9">EPUS1.4</strain>
        <tissue evidence="9">Thallus</tissue>
    </source>
</reference>
<evidence type="ECO:0000256" key="3">
    <source>
        <dbReference type="ARBA" id="ARBA00022723"/>
    </source>
</evidence>
<keyword evidence="1" id="KW-0444">Lipid biosynthesis</keyword>